<evidence type="ECO:0000313" key="4">
    <source>
        <dbReference type="Proteomes" id="UP001219355"/>
    </source>
</evidence>
<dbReference type="AlphaFoldDB" id="A0AAF0IGB4"/>
<feature type="domain" description="F-box" evidence="2">
    <location>
        <begin position="30"/>
        <end position="71"/>
    </location>
</feature>
<evidence type="ECO:0000256" key="1">
    <source>
        <dbReference type="SAM" id="MobiDB-lite"/>
    </source>
</evidence>
<dbReference type="EMBL" id="CP120627">
    <property type="protein sequence ID" value="WEW56830.1"/>
    <property type="molecule type" value="Genomic_DNA"/>
</dbReference>
<dbReference type="SMART" id="SM00256">
    <property type="entry name" value="FBOX"/>
    <property type="match status" value="1"/>
</dbReference>
<keyword evidence="4" id="KW-1185">Reference proteome</keyword>
<evidence type="ECO:0000259" key="2">
    <source>
        <dbReference type="SMART" id="SM00256"/>
    </source>
</evidence>
<name>A0AAF0IGB4_9EURO</name>
<evidence type="ECO:0000313" key="3">
    <source>
        <dbReference type="EMBL" id="WEW56830.1"/>
    </source>
</evidence>
<protein>
    <recommendedName>
        <fullName evidence="2">F-box domain-containing protein</fullName>
    </recommendedName>
</protein>
<sequence>MPQTNQSTQSLTFGRDSKNPKHTMHFLDTIPPELLIMVASNVEANSDRLSLMKCCRRFRDILEPFLYRSIKFKRKLSKKSVVSLLLSILHRPLLAGYIRALEVPYWDWSTSYTGPVTIINGKRLPNLASRPSLKSKYRLLEKVVKFASQCQQEEWCWLEYLRIGSIDAFLALVIISSPNLEWLKLIQLPPNFFVDEFIRRAAHREKPFDVSPILTRLAFVDMSPDFAGNVNPILLRYFCGLPALKTLILSGLREEWTRKHACLSSTITDLELLDSSCIWNLSLMLQGCKRLRALKYRHRSIYSPRRFNIIALWRSLQGAKETLEELWLDLEGGRDILEVIWPMHPRFSFSDFRVLKKLSLPARQLLNLESPRSHSLIHILPNTLEDLSLLDVTKAYLKFTASEVERLARSSATVVPSLGTVKLSDNTKKMNFPDDSTPIETVLASSVVETMTNLQSACVEAGVQLEIMIPWWNDRIWACLK</sequence>
<reference evidence="3" key="1">
    <citation type="submission" date="2023-03" db="EMBL/GenBank/DDBJ databases">
        <title>Emydomyces testavorans Genome Sequence.</title>
        <authorList>
            <person name="Hoyer L."/>
        </authorList>
    </citation>
    <scope>NUCLEOTIDE SEQUENCE</scope>
    <source>
        <strain evidence="3">16-2883</strain>
    </source>
</reference>
<dbReference type="InterPro" id="IPR056867">
    <property type="entry name" value="LRR_15"/>
</dbReference>
<feature type="region of interest" description="Disordered" evidence="1">
    <location>
        <begin position="1"/>
        <end position="20"/>
    </location>
</feature>
<dbReference type="InterPro" id="IPR001810">
    <property type="entry name" value="F-box_dom"/>
</dbReference>
<gene>
    <name evidence="3" type="ORF">PRK78_002285</name>
</gene>
<dbReference type="Pfam" id="PF12937">
    <property type="entry name" value="F-box-like"/>
    <property type="match status" value="1"/>
</dbReference>
<dbReference type="Pfam" id="PF24969">
    <property type="entry name" value="LRR_15"/>
    <property type="match status" value="1"/>
</dbReference>
<dbReference type="Proteomes" id="UP001219355">
    <property type="component" value="Chromosome 1"/>
</dbReference>
<organism evidence="3 4">
    <name type="scientific">Emydomyces testavorans</name>
    <dbReference type="NCBI Taxonomy" id="2070801"/>
    <lineage>
        <taxon>Eukaryota</taxon>
        <taxon>Fungi</taxon>
        <taxon>Dikarya</taxon>
        <taxon>Ascomycota</taxon>
        <taxon>Pezizomycotina</taxon>
        <taxon>Eurotiomycetes</taxon>
        <taxon>Eurotiomycetidae</taxon>
        <taxon>Onygenales</taxon>
        <taxon>Nannizziopsiaceae</taxon>
        <taxon>Emydomyces</taxon>
    </lineage>
</organism>
<accession>A0AAF0IGB4</accession>
<dbReference type="SUPFAM" id="SSF52047">
    <property type="entry name" value="RNI-like"/>
    <property type="match status" value="1"/>
</dbReference>
<feature type="compositionally biased region" description="Polar residues" evidence="1">
    <location>
        <begin position="1"/>
        <end position="12"/>
    </location>
</feature>
<proteinExistence type="predicted"/>